<dbReference type="Gene3D" id="1.10.260.40">
    <property type="entry name" value="lambda repressor-like DNA-binding domains"/>
    <property type="match status" value="1"/>
</dbReference>
<accession>A0A1H0QPD6</accession>
<dbReference type="InterPro" id="IPR028082">
    <property type="entry name" value="Peripla_BP_I"/>
</dbReference>
<dbReference type="PROSITE" id="PS50932">
    <property type="entry name" value="HTH_LACI_2"/>
    <property type="match status" value="1"/>
</dbReference>
<dbReference type="EMBL" id="FNJN01000005">
    <property type="protein sequence ID" value="SDP18955.1"/>
    <property type="molecule type" value="Genomic_DNA"/>
</dbReference>
<sequence>MRDETPDDGRRSARRATPRSTGAAPTIHDVAAAAGVSKSVVSRALSGASGVAAHTIDRVRQAAAELGYVANAHARGMSAHRSHTLGVFVRDASTPFYGHLLTAFQEQAAARGYRVVTATGAGSFSVDDERRALETLVALRVEGLIVCSGALPVEDITPFARRIPAVVAGRPEEDPTISSVYCDEVGGGRALADHVADLGHRRVAVMTFTPVSSITQSRRTHAMAERLRERGVDVVTFSGDDAGPGFDGADAIVAAVLAAGGVTAFMAPSDAWAVAALEALRVRGVAVPSEMSVTGYDGVTPFMTSLLGLTSWRQPLRTIGRLSVDAVVDQIDGLATAVTHHAIDGELVPGRTAVAR</sequence>
<keyword evidence="4" id="KW-0804">Transcription</keyword>
<dbReference type="InterPro" id="IPR046335">
    <property type="entry name" value="LacI/GalR-like_sensor"/>
</dbReference>
<dbReference type="GO" id="GO:0003700">
    <property type="term" value="F:DNA-binding transcription factor activity"/>
    <property type="evidence" value="ECO:0007669"/>
    <property type="project" value="TreeGrafter"/>
</dbReference>
<evidence type="ECO:0000259" key="6">
    <source>
        <dbReference type="PROSITE" id="PS50932"/>
    </source>
</evidence>
<dbReference type="PANTHER" id="PTHR30146">
    <property type="entry name" value="LACI-RELATED TRANSCRIPTIONAL REPRESSOR"/>
    <property type="match status" value="1"/>
</dbReference>
<dbReference type="Proteomes" id="UP000186456">
    <property type="component" value="Unassembled WGS sequence"/>
</dbReference>
<evidence type="ECO:0000256" key="3">
    <source>
        <dbReference type="ARBA" id="ARBA00023125"/>
    </source>
</evidence>
<reference evidence="7 8" key="1">
    <citation type="submission" date="2016-10" db="EMBL/GenBank/DDBJ databases">
        <authorList>
            <person name="de Groot N.N."/>
        </authorList>
    </citation>
    <scope>NUCLEOTIDE SEQUENCE [LARGE SCALE GENOMIC DNA]</scope>
    <source>
        <strain evidence="7 8">StLB037</strain>
    </source>
</reference>
<name>A0A1H0QPD6_MICTS</name>
<dbReference type="SMART" id="SM00354">
    <property type="entry name" value="HTH_LACI"/>
    <property type="match status" value="1"/>
</dbReference>
<feature type="region of interest" description="Disordered" evidence="5">
    <location>
        <begin position="1"/>
        <end position="24"/>
    </location>
</feature>
<evidence type="ECO:0000256" key="5">
    <source>
        <dbReference type="SAM" id="MobiDB-lite"/>
    </source>
</evidence>
<dbReference type="PANTHER" id="PTHR30146:SF148">
    <property type="entry name" value="HTH-TYPE TRANSCRIPTIONAL REPRESSOR PURR-RELATED"/>
    <property type="match status" value="1"/>
</dbReference>
<dbReference type="GO" id="GO:0000976">
    <property type="term" value="F:transcription cis-regulatory region binding"/>
    <property type="evidence" value="ECO:0007669"/>
    <property type="project" value="TreeGrafter"/>
</dbReference>
<evidence type="ECO:0000313" key="8">
    <source>
        <dbReference type="Proteomes" id="UP000186456"/>
    </source>
</evidence>
<dbReference type="CDD" id="cd06267">
    <property type="entry name" value="PBP1_LacI_sugar_binding-like"/>
    <property type="match status" value="1"/>
</dbReference>
<dbReference type="Pfam" id="PF13377">
    <property type="entry name" value="Peripla_BP_3"/>
    <property type="match status" value="1"/>
</dbReference>
<evidence type="ECO:0000256" key="1">
    <source>
        <dbReference type="ARBA" id="ARBA00022491"/>
    </source>
</evidence>
<dbReference type="CDD" id="cd01392">
    <property type="entry name" value="HTH_LacI"/>
    <property type="match status" value="1"/>
</dbReference>
<dbReference type="InterPro" id="IPR000843">
    <property type="entry name" value="HTH_LacI"/>
</dbReference>
<evidence type="ECO:0000313" key="7">
    <source>
        <dbReference type="EMBL" id="SDP18955.1"/>
    </source>
</evidence>
<keyword evidence="1" id="KW-0678">Repressor</keyword>
<gene>
    <name evidence="7" type="ORF">SAMN04487788_2453</name>
</gene>
<dbReference type="Pfam" id="PF00356">
    <property type="entry name" value="LacI"/>
    <property type="match status" value="1"/>
</dbReference>
<dbReference type="Gene3D" id="3.40.50.2300">
    <property type="match status" value="2"/>
</dbReference>
<proteinExistence type="predicted"/>
<evidence type="ECO:0000256" key="2">
    <source>
        <dbReference type="ARBA" id="ARBA00023015"/>
    </source>
</evidence>
<feature type="compositionally biased region" description="Basic and acidic residues" evidence="5">
    <location>
        <begin position="1"/>
        <end position="11"/>
    </location>
</feature>
<dbReference type="SUPFAM" id="SSF53822">
    <property type="entry name" value="Periplasmic binding protein-like I"/>
    <property type="match status" value="1"/>
</dbReference>
<keyword evidence="2" id="KW-0805">Transcription regulation</keyword>
<protein>
    <submittedName>
        <fullName evidence="7">Transcriptional regulator, LacI family</fullName>
    </submittedName>
</protein>
<dbReference type="RefSeq" id="WP_081349815.1">
    <property type="nucleotide sequence ID" value="NZ_FNJN01000005.1"/>
</dbReference>
<evidence type="ECO:0000256" key="4">
    <source>
        <dbReference type="ARBA" id="ARBA00023163"/>
    </source>
</evidence>
<organism evidence="7 8">
    <name type="scientific">Microbacterium testaceum (strain StLB037)</name>
    <dbReference type="NCBI Taxonomy" id="979556"/>
    <lineage>
        <taxon>Bacteria</taxon>
        <taxon>Bacillati</taxon>
        <taxon>Actinomycetota</taxon>
        <taxon>Actinomycetes</taxon>
        <taxon>Micrococcales</taxon>
        <taxon>Microbacteriaceae</taxon>
        <taxon>Microbacterium</taxon>
    </lineage>
</organism>
<dbReference type="InterPro" id="IPR010982">
    <property type="entry name" value="Lambda_DNA-bd_dom_sf"/>
</dbReference>
<dbReference type="SUPFAM" id="SSF47413">
    <property type="entry name" value="lambda repressor-like DNA-binding domains"/>
    <property type="match status" value="1"/>
</dbReference>
<dbReference type="AlphaFoldDB" id="A0A1H0QPD6"/>
<keyword evidence="3" id="KW-0238">DNA-binding</keyword>
<feature type="domain" description="HTH lacI-type" evidence="6">
    <location>
        <begin position="25"/>
        <end position="79"/>
    </location>
</feature>